<feature type="domain" description="Bacterial bifunctional deaminase-reductase C-terminal" evidence="4">
    <location>
        <begin position="87"/>
        <end position="202"/>
    </location>
</feature>
<name>A0A9D1KA83_9FIRM</name>
<keyword evidence="3" id="KW-0560">Oxidoreductase</keyword>
<dbReference type="SUPFAM" id="SSF53597">
    <property type="entry name" value="Dihydrofolate reductase-like"/>
    <property type="match status" value="1"/>
</dbReference>
<dbReference type="AlphaFoldDB" id="A0A9D1KA83"/>
<reference evidence="5" key="1">
    <citation type="submission" date="2020-10" db="EMBL/GenBank/DDBJ databases">
        <authorList>
            <person name="Gilroy R."/>
        </authorList>
    </citation>
    <scope>NUCLEOTIDE SEQUENCE</scope>
    <source>
        <strain evidence="5">14508</strain>
    </source>
</reference>
<reference evidence="5" key="2">
    <citation type="journal article" date="2021" name="PeerJ">
        <title>Extensive microbial diversity within the chicken gut microbiome revealed by metagenomics and culture.</title>
        <authorList>
            <person name="Gilroy R."/>
            <person name="Ravi A."/>
            <person name="Getino M."/>
            <person name="Pursley I."/>
            <person name="Horton D.L."/>
            <person name="Alikhan N.F."/>
            <person name="Baker D."/>
            <person name="Gharbi K."/>
            <person name="Hall N."/>
            <person name="Watson M."/>
            <person name="Adriaenssens E.M."/>
            <person name="Foster-Nyarko E."/>
            <person name="Jarju S."/>
            <person name="Secka A."/>
            <person name="Antonio M."/>
            <person name="Oren A."/>
            <person name="Chaudhuri R.R."/>
            <person name="La Ragione R."/>
            <person name="Hildebrand F."/>
            <person name="Pallen M.J."/>
        </authorList>
    </citation>
    <scope>NUCLEOTIDE SEQUENCE</scope>
    <source>
        <strain evidence="5">14508</strain>
    </source>
</reference>
<accession>A0A9D1KA83</accession>
<protein>
    <submittedName>
        <fullName evidence="5">Dihydrofolate reductase family protein</fullName>
    </submittedName>
</protein>
<dbReference type="PANTHER" id="PTHR38011">
    <property type="entry name" value="DIHYDROFOLATE REDUCTASE FAMILY PROTEIN (AFU_ORTHOLOGUE AFUA_8G06820)"/>
    <property type="match status" value="1"/>
</dbReference>
<dbReference type="InterPro" id="IPR002734">
    <property type="entry name" value="RibDG_C"/>
</dbReference>
<gene>
    <name evidence="5" type="ORF">IAD04_03690</name>
</gene>
<proteinExistence type="predicted"/>
<evidence type="ECO:0000256" key="1">
    <source>
        <dbReference type="ARBA" id="ARBA00005104"/>
    </source>
</evidence>
<organism evidence="5 6">
    <name type="scientific">Candidatus Caccosoma faecigallinarum</name>
    <dbReference type="NCBI Taxonomy" id="2840720"/>
    <lineage>
        <taxon>Bacteria</taxon>
        <taxon>Bacillati</taxon>
        <taxon>Bacillota</taxon>
        <taxon>Bacillota incertae sedis</taxon>
        <taxon>Candidatus Caccosoma</taxon>
    </lineage>
</organism>
<keyword evidence="2" id="KW-0521">NADP</keyword>
<dbReference type="PANTHER" id="PTHR38011:SF7">
    <property type="entry name" value="2,5-DIAMINO-6-RIBOSYLAMINO-4(3H)-PYRIMIDINONE 5'-PHOSPHATE REDUCTASE"/>
    <property type="match status" value="1"/>
</dbReference>
<evidence type="ECO:0000259" key="4">
    <source>
        <dbReference type="Pfam" id="PF01872"/>
    </source>
</evidence>
<evidence type="ECO:0000313" key="6">
    <source>
        <dbReference type="Proteomes" id="UP000886893"/>
    </source>
</evidence>
<evidence type="ECO:0000256" key="2">
    <source>
        <dbReference type="ARBA" id="ARBA00022857"/>
    </source>
</evidence>
<evidence type="ECO:0000313" key="5">
    <source>
        <dbReference type="EMBL" id="HIT17469.1"/>
    </source>
</evidence>
<dbReference type="Pfam" id="PF01872">
    <property type="entry name" value="RibD_C"/>
    <property type="match status" value="1"/>
</dbReference>
<sequence length="228" mass="26152">MNRAKVICHMYTTIDGKIVTDLPGYPDCEIAGNIYDEITFQTSNAWGCGRETFEYLSNHSVDLNQYKAKEGDLKDYFEKDKRYCFAFDRKGKLFFDNQYNDYGGQQSRFVSVLTENVDRRFLSYLESKGICYLFCGKEELDLSLFLNKIKKLGIDTFMLCGGAKINALFLQQDLIDEISLVICPGIQGGRKEITFIGTENVAYFPKYFKVKAVKILPGDTIYLTYKKG</sequence>
<dbReference type="Gene3D" id="3.40.430.10">
    <property type="entry name" value="Dihydrofolate Reductase, subunit A"/>
    <property type="match status" value="1"/>
</dbReference>
<dbReference type="EMBL" id="DVKI01000117">
    <property type="protein sequence ID" value="HIT17469.1"/>
    <property type="molecule type" value="Genomic_DNA"/>
</dbReference>
<dbReference type="InterPro" id="IPR024072">
    <property type="entry name" value="DHFR-like_dom_sf"/>
</dbReference>
<evidence type="ECO:0000256" key="3">
    <source>
        <dbReference type="ARBA" id="ARBA00023002"/>
    </source>
</evidence>
<dbReference type="GO" id="GO:0008703">
    <property type="term" value="F:5-amino-6-(5-phosphoribosylamino)uracil reductase activity"/>
    <property type="evidence" value="ECO:0007669"/>
    <property type="project" value="InterPro"/>
</dbReference>
<comment type="caution">
    <text evidence="5">The sequence shown here is derived from an EMBL/GenBank/DDBJ whole genome shotgun (WGS) entry which is preliminary data.</text>
</comment>
<dbReference type="Proteomes" id="UP000886893">
    <property type="component" value="Unassembled WGS sequence"/>
</dbReference>
<dbReference type="GO" id="GO:0009231">
    <property type="term" value="P:riboflavin biosynthetic process"/>
    <property type="evidence" value="ECO:0007669"/>
    <property type="project" value="InterPro"/>
</dbReference>
<dbReference type="InterPro" id="IPR050765">
    <property type="entry name" value="Riboflavin_Biosynth_HTPR"/>
</dbReference>
<comment type="pathway">
    <text evidence="1">Cofactor biosynthesis; riboflavin biosynthesis.</text>
</comment>